<dbReference type="GO" id="GO:0016020">
    <property type="term" value="C:membrane"/>
    <property type="evidence" value="ECO:0007669"/>
    <property type="project" value="InterPro"/>
</dbReference>
<dbReference type="InterPro" id="IPR037936">
    <property type="entry name" value="UNC5A-D"/>
</dbReference>
<dbReference type="PANTHER" id="PTHR12582:SF47">
    <property type="entry name" value="NETRIN RECEPTOR UNC-5"/>
    <property type="match status" value="1"/>
</dbReference>
<dbReference type="OrthoDB" id="5973910at2759"/>
<dbReference type="EMBL" id="CAJFCJ010000016">
    <property type="protein sequence ID" value="CAD5122253.1"/>
    <property type="molecule type" value="Genomic_DNA"/>
</dbReference>
<dbReference type="InterPro" id="IPR033772">
    <property type="entry name" value="UPA"/>
</dbReference>
<dbReference type="Gene3D" id="1.10.533.10">
    <property type="entry name" value="Death Domain, Fas"/>
    <property type="match status" value="1"/>
</dbReference>
<dbReference type="SMART" id="SM00005">
    <property type="entry name" value="DEATH"/>
    <property type="match status" value="1"/>
</dbReference>
<dbReference type="CDD" id="cd08781">
    <property type="entry name" value="Death_UNC5-like"/>
    <property type="match status" value="1"/>
</dbReference>
<gene>
    <name evidence="2" type="ORF">DGYR_LOCUS10080</name>
</gene>
<keyword evidence="3" id="KW-1185">Reference proteome</keyword>
<dbReference type="Pfam" id="PF17217">
    <property type="entry name" value="UPA"/>
    <property type="match status" value="1"/>
</dbReference>
<feature type="domain" description="Death" evidence="1">
    <location>
        <begin position="142"/>
        <end position="208"/>
    </location>
</feature>
<organism evidence="2 3">
    <name type="scientific">Dimorphilus gyrociliatus</name>
    <dbReference type="NCBI Taxonomy" id="2664684"/>
    <lineage>
        <taxon>Eukaryota</taxon>
        <taxon>Metazoa</taxon>
        <taxon>Spiralia</taxon>
        <taxon>Lophotrochozoa</taxon>
        <taxon>Annelida</taxon>
        <taxon>Polychaeta</taxon>
        <taxon>Polychaeta incertae sedis</taxon>
        <taxon>Dinophilidae</taxon>
        <taxon>Dimorphilus</taxon>
    </lineage>
</organism>
<accession>A0A7I8W135</accession>
<dbReference type="PANTHER" id="PTHR12582">
    <property type="entry name" value="NETRIN RECEPTOR UNC5"/>
    <property type="match status" value="1"/>
</dbReference>
<name>A0A7I8W135_9ANNE</name>
<evidence type="ECO:0000313" key="3">
    <source>
        <dbReference type="Proteomes" id="UP000549394"/>
    </source>
</evidence>
<sequence length="212" mass="23776">MNVETKLGGDLLCEPHQLLFQYTSGNLCVLIEDVKGIGWKSKVSSQQIPEDHVWNAPYSLNCSFTFEQLNYSAGATHSPLSCALHIYQVDGDQQTLFISTESRKSPRTAILSSNGHLINNFRLSATTKKHLCSLLDVPQPRGNDWRMLAQRLAVDRYATYFTNKISPTEQILQLWEARQTDTNSVGELMNCLRVMGRTDAAALIEKEAGAWL</sequence>
<dbReference type="Proteomes" id="UP000549394">
    <property type="component" value="Unassembled WGS sequence"/>
</dbReference>
<proteinExistence type="predicted"/>
<evidence type="ECO:0000313" key="2">
    <source>
        <dbReference type="EMBL" id="CAD5122253.1"/>
    </source>
</evidence>
<reference evidence="2 3" key="1">
    <citation type="submission" date="2020-08" db="EMBL/GenBank/DDBJ databases">
        <authorList>
            <person name="Hejnol A."/>
        </authorList>
    </citation>
    <scope>NUCLEOTIDE SEQUENCE [LARGE SCALE GENOMIC DNA]</scope>
</reference>
<dbReference type="InterPro" id="IPR000488">
    <property type="entry name" value="Death_dom"/>
</dbReference>
<dbReference type="GO" id="GO:0005042">
    <property type="term" value="F:netrin receptor activity"/>
    <property type="evidence" value="ECO:0007669"/>
    <property type="project" value="InterPro"/>
</dbReference>
<dbReference type="AlphaFoldDB" id="A0A7I8W135"/>
<protein>
    <recommendedName>
        <fullName evidence="1">Death domain-containing protein</fullName>
    </recommendedName>
</protein>
<dbReference type="InterPro" id="IPR011029">
    <property type="entry name" value="DEATH-like_dom_sf"/>
</dbReference>
<dbReference type="Pfam" id="PF00531">
    <property type="entry name" value="Death"/>
    <property type="match status" value="1"/>
</dbReference>
<dbReference type="GO" id="GO:0008045">
    <property type="term" value="P:motor neuron axon guidance"/>
    <property type="evidence" value="ECO:0007669"/>
    <property type="project" value="TreeGrafter"/>
</dbReference>
<evidence type="ECO:0000259" key="1">
    <source>
        <dbReference type="PROSITE" id="PS50017"/>
    </source>
</evidence>
<dbReference type="SUPFAM" id="SSF47986">
    <property type="entry name" value="DEATH domain"/>
    <property type="match status" value="1"/>
</dbReference>
<dbReference type="PROSITE" id="PS50017">
    <property type="entry name" value="DEATH_DOMAIN"/>
    <property type="match status" value="1"/>
</dbReference>
<comment type="caution">
    <text evidence="2">The sequence shown here is derived from an EMBL/GenBank/DDBJ whole genome shotgun (WGS) entry which is preliminary data.</text>
</comment>